<comment type="caution">
    <text evidence="8">The sequence shown here is derived from an EMBL/GenBank/DDBJ whole genome shotgun (WGS) entry which is preliminary data.</text>
</comment>
<evidence type="ECO:0000259" key="7">
    <source>
        <dbReference type="SMART" id="SM00294"/>
    </source>
</evidence>
<dbReference type="Proteomes" id="UP000823561">
    <property type="component" value="Chromosome 23"/>
</dbReference>
<evidence type="ECO:0000313" key="9">
    <source>
        <dbReference type="Proteomes" id="UP000823561"/>
    </source>
</evidence>
<accession>A0AAV6FH18</accession>
<dbReference type="AlphaFoldDB" id="A0AAV6FH18"/>
<dbReference type="GO" id="GO:0016020">
    <property type="term" value="C:membrane"/>
    <property type="evidence" value="ECO:0007669"/>
    <property type="project" value="UniProtKB-SubCell"/>
</dbReference>
<dbReference type="GO" id="GO:0030863">
    <property type="term" value="C:cortical cytoskeleton"/>
    <property type="evidence" value="ECO:0007669"/>
    <property type="project" value="TreeGrafter"/>
</dbReference>
<proteinExistence type="predicted"/>
<evidence type="ECO:0000313" key="8">
    <source>
        <dbReference type="EMBL" id="KAG5262098.1"/>
    </source>
</evidence>
<gene>
    <name evidence="8" type="ORF">AALO_G00292200</name>
</gene>
<feature type="domain" description="Neurexin/syndecan/glycophorin C" evidence="7">
    <location>
        <begin position="224"/>
        <end position="242"/>
    </location>
</feature>
<keyword evidence="2 6" id="KW-0812">Transmembrane</keyword>
<reference evidence="8" key="1">
    <citation type="submission" date="2020-10" db="EMBL/GenBank/DDBJ databases">
        <title>Chromosome-scale genome assembly of the Allis shad, Alosa alosa.</title>
        <authorList>
            <person name="Margot Z."/>
            <person name="Christophe K."/>
            <person name="Cabau C."/>
            <person name="Louis A."/>
            <person name="Berthelot C."/>
            <person name="Parey E."/>
            <person name="Roest Crollius H."/>
            <person name="Montfort J."/>
            <person name="Robinson-Rechavi M."/>
            <person name="Bucao C."/>
            <person name="Bouchez O."/>
            <person name="Gislard M."/>
            <person name="Lluch J."/>
            <person name="Milhes M."/>
            <person name="Lampietro C."/>
            <person name="Lopez Roques C."/>
            <person name="Donnadieu C."/>
            <person name="Braasch I."/>
            <person name="Desvignes T."/>
            <person name="Postlethwait J."/>
            <person name="Bobe J."/>
            <person name="Guiguen Y."/>
        </authorList>
    </citation>
    <scope>NUCLEOTIDE SEQUENCE</scope>
    <source>
        <strain evidence="8">M-15738</strain>
        <tissue evidence="8">Blood</tissue>
    </source>
</reference>
<sequence length="262" mass="28893">MERLERKPRSLEGRTAPLTNVPSQRSFIRIFGILCSPGKMRVGHTARINAKRAKKRREPTSVIWAASKRSASPDQSKNYTPSSAPQAFRPPGPCTHLSGAPHPTASLGPPAAFEPTACQQVIMASTTFDDLITSSLPSPIYHTFFPPMDDDETTLPSEDVFTTMLPGNITHPPLYEESTAQMESTSTIYNIIGGHYIEDHTSSGIILIGVILATVLVFLCIVLVLRYTFKHKGSYHTNEKVNSEAAELRSDDSFKDYLDEDV</sequence>
<organism evidence="8 9">
    <name type="scientific">Alosa alosa</name>
    <name type="common">allis shad</name>
    <dbReference type="NCBI Taxonomy" id="278164"/>
    <lineage>
        <taxon>Eukaryota</taxon>
        <taxon>Metazoa</taxon>
        <taxon>Chordata</taxon>
        <taxon>Craniata</taxon>
        <taxon>Vertebrata</taxon>
        <taxon>Euteleostomi</taxon>
        <taxon>Actinopterygii</taxon>
        <taxon>Neopterygii</taxon>
        <taxon>Teleostei</taxon>
        <taxon>Clupei</taxon>
        <taxon>Clupeiformes</taxon>
        <taxon>Clupeoidei</taxon>
        <taxon>Clupeidae</taxon>
        <taxon>Alosa</taxon>
    </lineage>
</organism>
<comment type="subcellular location">
    <subcellularLocation>
        <location evidence="1">Membrane</location>
        <topology evidence="1">Single-pass membrane protein</topology>
    </subcellularLocation>
</comment>
<evidence type="ECO:0000256" key="3">
    <source>
        <dbReference type="ARBA" id="ARBA00022989"/>
    </source>
</evidence>
<keyword evidence="4 6" id="KW-0472">Membrane</keyword>
<evidence type="ECO:0000256" key="1">
    <source>
        <dbReference type="ARBA" id="ARBA00004167"/>
    </source>
</evidence>
<feature type="compositionally biased region" description="Polar residues" evidence="5">
    <location>
        <begin position="69"/>
        <end position="85"/>
    </location>
</feature>
<dbReference type="InterPro" id="IPR042192">
    <property type="entry name" value="Glycophorin-C"/>
</dbReference>
<dbReference type="SMART" id="SM00294">
    <property type="entry name" value="4.1m"/>
    <property type="match status" value="1"/>
</dbReference>
<keyword evidence="3 6" id="KW-1133">Transmembrane helix</keyword>
<evidence type="ECO:0000256" key="5">
    <source>
        <dbReference type="SAM" id="MobiDB-lite"/>
    </source>
</evidence>
<feature type="region of interest" description="Disordered" evidence="5">
    <location>
        <begin position="46"/>
        <end position="111"/>
    </location>
</feature>
<keyword evidence="9" id="KW-1185">Reference proteome</keyword>
<evidence type="ECO:0000256" key="2">
    <source>
        <dbReference type="ARBA" id="ARBA00022692"/>
    </source>
</evidence>
<evidence type="ECO:0000256" key="4">
    <source>
        <dbReference type="ARBA" id="ARBA00023136"/>
    </source>
</evidence>
<name>A0AAV6FH18_9TELE</name>
<dbReference type="PANTHER" id="PTHR47614">
    <property type="entry name" value="GLYCOPHORIN-C"/>
    <property type="match status" value="1"/>
</dbReference>
<feature type="compositionally biased region" description="Basic residues" evidence="5">
    <location>
        <begin position="46"/>
        <end position="57"/>
    </location>
</feature>
<dbReference type="PANTHER" id="PTHR47614:SF2">
    <property type="entry name" value="GLYCOPHORIN-C"/>
    <property type="match status" value="1"/>
</dbReference>
<protein>
    <recommendedName>
        <fullName evidence="7">Neurexin/syndecan/glycophorin C domain-containing protein</fullName>
    </recommendedName>
</protein>
<evidence type="ECO:0000256" key="6">
    <source>
        <dbReference type="SAM" id="Phobius"/>
    </source>
</evidence>
<feature type="transmembrane region" description="Helical" evidence="6">
    <location>
        <begin position="205"/>
        <end position="225"/>
    </location>
</feature>
<dbReference type="EMBL" id="JADWDJ010000023">
    <property type="protein sequence ID" value="KAG5262098.1"/>
    <property type="molecule type" value="Genomic_DNA"/>
</dbReference>
<dbReference type="InterPro" id="IPR003585">
    <property type="entry name" value="Neurexin-like"/>
</dbReference>